<evidence type="ECO:0000256" key="2">
    <source>
        <dbReference type="SAM" id="MobiDB-lite"/>
    </source>
</evidence>
<protein>
    <recommendedName>
        <fullName evidence="3">C2H2-type domain-containing protein</fullName>
    </recommendedName>
</protein>
<dbReference type="InterPro" id="IPR013087">
    <property type="entry name" value="Znf_C2H2_type"/>
</dbReference>
<feature type="compositionally biased region" description="Polar residues" evidence="2">
    <location>
        <begin position="189"/>
        <end position="198"/>
    </location>
</feature>
<evidence type="ECO:0000313" key="5">
    <source>
        <dbReference type="Proteomes" id="UP000242180"/>
    </source>
</evidence>
<name>A0A1X2H834_SYNRA</name>
<feature type="compositionally biased region" description="Low complexity" evidence="2">
    <location>
        <begin position="128"/>
        <end position="145"/>
    </location>
</feature>
<keyword evidence="5" id="KW-1185">Reference proteome</keyword>
<dbReference type="PROSITE" id="PS00028">
    <property type="entry name" value="ZINC_FINGER_C2H2_1"/>
    <property type="match status" value="1"/>
</dbReference>
<feature type="compositionally biased region" description="Acidic residues" evidence="2">
    <location>
        <begin position="285"/>
        <end position="300"/>
    </location>
</feature>
<dbReference type="OrthoDB" id="2152896at2759"/>
<dbReference type="GO" id="GO:0008270">
    <property type="term" value="F:zinc ion binding"/>
    <property type="evidence" value="ECO:0007669"/>
    <property type="project" value="UniProtKB-KW"/>
</dbReference>
<gene>
    <name evidence="4" type="ORF">BCR43DRAFT_494516</name>
</gene>
<dbReference type="STRING" id="13706.A0A1X2H834"/>
<feature type="compositionally biased region" description="Polar residues" evidence="2">
    <location>
        <begin position="1"/>
        <end position="13"/>
    </location>
</feature>
<accession>A0A1X2H834</accession>
<feature type="compositionally biased region" description="Low complexity" evidence="2">
    <location>
        <begin position="47"/>
        <end position="65"/>
    </location>
</feature>
<dbReference type="Proteomes" id="UP000242180">
    <property type="component" value="Unassembled WGS sequence"/>
</dbReference>
<evidence type="ECO:0000256" key="1">
    <source>
        <dbReference type="PROSITE-ProRule" id="PRU00042"/>
    </source>
</evidence>
<feature type="region of interest" description="Disordered" evidence="2">
    <location>
        <begin position="256"/>
        <end position="300"/>
    </location>
</feature>
<dbReference type="PROSITE" id="PS50157">
    <property type="entry name" value="ZINC_FINGER_C2H2_2"/>
    <property type="match status" value="1"/>
</dbReference>
<proteinExistence type="predicted"/>
<feature type="region of interest" description="Disordered" evidence="2">
    <location>
        <begin position="1"/>
        <end position="68"/>
    </location>
</feature>
<keyword evidence="1" id="KW-0863">Zinc-finger</keyword>
<keyword evidence="1" id="KW-0479">Metal-binding</keyword>
<dbReference type="InParanoid" id="A0A1X2H834"/>
<comment type="caution">
    <text evidence="4">The sequence shown here is derived from an EMBL/GenBank/DDBJ whole genome shotgun (WGS) entry which is preliminary data.</text>
</comment>
<dbReference type="OMA" id="MHIKDYS"/>
<feature type="domain" description="C2H2-type" evidence="3">
    <location>
        <begin position="201"/>
        <end position="228"/>
    </location>
</feature>
<evidence type="ECO:0000259" key="3">
    <source>
        <dbReference type="PROSITE" id="PS50157"/>
    </source>
</evidence>
<feature type="region of interest" description="Disordered" evidence="2">
    <location>
        <begin position="128"/>
        <end position="148"/>
    </location>
</feature>
<dbReference type="AlphaFoldDB" id="A0A1X2H834"/>
<evidence type="ECO:0000313" key="4">
    <source>
        <dbReference type="EMBL" id="ORY94737.1"/>
    </source>
</evidence>
<feature type="region of interest" description="Disordered" evidence="2">
    <location>
        <begin position="175"/>
        <end position="200"/>
    </location>
</feature>
<keyword evidence="1" id="KW-0862">Zinc</keyword>
<organism evidence="4 5">
    <name type="scientific">Syncephalastrum racemosum</name>
    <name type="common">Filamentous fungus</name>
    <dbReference type="NCBI Taxonomy" id="13706"/>
    <lineage>
        <taxon>Eukaryota</taxon>
        <taxon>Fungi</taxon>
        <taxon>Fungi incertae sedis</taxon>
        <taxon>Mucoromycota</taxon>
        <taxon>Mucoromycotina</taxon>
        <taxon>Mucoromycetes</taxon>
        <taxon>Mucorales</taxon>
        <taxon>Syncephalastraceae</taxon>
        <taxon>Syncephalastrum</taxon>
    </lineage>
</organism>
<reference evidence="4 5" key="1">
    <citation type="submission" date="2016-07" db="EMBL/GenBank/DDBJ databases">
        <title>Pervasive Adenine N6-methylation of Active Genes in Fungi.</title>
        <authorList>
            <consortium name="DOE Joint Genome Institute"/>
            <person name="Mondo S.J."/>
            <person name="Dannebaum R.O."/>
            <person name="Kuo R.C."/>
            <person name="Labutti K."/>
            <person name="Haridas S."/>
            <person name="Kuo A."/>
            <person name="Salamov A."/>
            <person name="Ahrendt S.R."/>
            <person name="Lipzen A."/>
            <person name="Sullivan W."/>
            <person name="Andreopoulos W.B."/>
            <person name="Clum A."/>
            <person name="Lindquist E."/>
            <person name="Daum C."/>
            <person name="Ramamoorthy G.K."/>
            <person name="Gryganskyi A."/>
            <person name="Culley D."/>
            <person name="Magnuson J.K."/>
            <person name="James T.Y."/>
            <person name="O'Malley M.A."/>
            <person name="Stajich J.E."/>
            <person name="Spatafora J.W."/>
            <person name="Visel A."/>
            <person name="Grigoriev I.V."/>
        </authorList>
    </citation>
    <scope>NUCLEOTIDE SEQUENCE [LARGE SCALE GENOMIC DNA]</scope>
    <source>
        <strain evidence="4 5">NRRL 2496</strain>
    </source>
</reference>
<dbReference type="EMBL" id="MCGN01000007">
    <property type="protein sequence ID" value="ORY94737.1"/>
    <property type="molecule type" value="Genomic_DNA"/>
</dbReference>
<sequence>MSSSLTFRLQQESLKAAEPATLPSPPSSSDSGDEAMGDSPSNPLDHSSFSTTTTLSTAVPSSVSSARRDSLPTHFNALTIQQFSTSLPENYTIDHSTTPINIQQKPATTTTTTTTANANLSATATATAITPNSNSNNNASSIKSSSVRRTSHIASSLPRAESLPFYSHSPVAAAAATGGRTIRHRRQSESTLSRSARGQTHKCQECGKVYKHPNCLTKHLWEHSEQWELTSKLLLTKHQQVQMLEAAAILVGMESKKRRPSVATVKQEDEEDEYDDDTKQSGEDDRIEGDDDDDIVDDIDDDDDILIDMDEDIDVKPSVASTYSLNVRTSMPSVMAPSSVRHTLRKQAQE</sequence>